<evidence type="ECO:0000256" key="1">
    <source>
        <dbReference type="SAM" id="MobiDB-lite"/>
    </source>
</evidence>
<feature type="compositionally biased region" description="Basic residues" evidence="1">
    <location>
        <begin position="1089"/>
        <end position="1099"/>
    </location>
</feature>
<feature type="compositionally biased region" description="Gly residues" evidence="1">
    <location>
        <begin position="628"/>
        <end position="639"/>
    </location>
</feature>
<evidence type="ECO:0000313" key="2">
    <source>
        <dbReference type="EMBL" id="KAF2168860.1"/>
    </source>
</evidence>
<name>A0A6A6CRU1_ZASCE</name>
<feature type="compositionally biased region" description="Polar residues" evidence="1">
    <location>
        <begin position="381"/>
        <end position="394"/>
    </location>
</feature>
<dbReference type="Proteomes" id="UP000799537">
    <property type="component" value="Unassembled WGS sequence"/>
</dbReference>
<dbReference type="AlphaFoldDB" id="A0A6A6CRU1"/>
<feature type="region of interest" description="Disordered" evidence="1">
    <location>
        <begin position="975"/>
        <end position="1121"/>
    </location>
</feature>
<dbReference type="EMBL" id="ML993589">
    <property type="protein sequence ID" value="KAF2168860.1"/>
    <property type="molecule type" value="Genomic_DNA"/>
</dbReference>
<feature type="compositionally biased region" description="Basic and acidic residues" evidence="1">
    <location>
        <begin position="397"/>
        <end position="427"/>
    </location>
</feature>
<feature type="region of interest" description="Disordered" evidence="1">
    <location>
        <begin position="1"/>
        <end position="141"/>
    </location>
</feature>
<gene>
    <name evidence="2" type="ORF">M409DRAFT_52860</name>
</gene>
<evidence type="ECO:0000313" key="3">
    <source>
        <dbReference type="Proteomes" id="UP000799537"/>
    </source>
</evidence>
<feature type="compositionally biased region" description="Polar residues" evidence="1">
    <location>
        <begin position="605"/>
        <end position="614"/>
    </location>
</feature>
<feature type="compositionally biased region" description="Polar residues" evidence="1">
    <location>
        <begin position="208"/>
        <end position="226"/>
    </location>
</feature>
<feature type="compositionally biased region" description="Basic and acidic residues" evidence="1">
    <location>
        <begin position="492"/>
        <end position="502"/>
    </location>
</feature>
<keyword evidence="3" id="KW-1185">Reference proteome</keyword>
<feature type="region of interest" description="Disordered" evidence="1">
    <location>
        <begin position="915"/>
        <end position="963"/>
    </location>
</feature>
<dbReference type="RefSeq" id="XP_033669749.1">
    <property type="nucleotide sequence ID" value="XM_033812197.1"/>
</dbReference>
<feature type="compositionally biased region" description="Polar residues" evidence="1">
    <location>
        <begin position="471"/>
        <end position="489"/>
    </location>
</feature>
<organism evidence="2 3">
    <name type="scientific">Zasmidium cellare ATCC 36951</name>
    <dbReference type="NCBI Taxonomy" id="1080233"/>
    <lineage>
        <taxon>Eukaryota</taxon>
        <taxon>Fungi</taxon>
        <taxon>Dikarya</taxon>
        <taxon>Ascomycota</taxon>
        <taxon>Pezizomycotina</taxon>
        <taxon>Dothideomycetes</taxon>
        <taxon>Dothideomycetidae</taxon>
        <taxon>Mycosphaerellales</taxon>
        <taxon>Mycosphaerellaceae</taxon>
        <taxon>Zasmidium</taxon>
    </lineage>
</organism>
<feature type="compositionally biased region" description="Polar residues" evidence="1">
    <location>
        <begin position="429"/>
        <end position="464"/>
    </location>
</feature>
<proteinExistence type="predicted"/>
<sequence>MPKGLNLKNFGRRKSSANALDFEQEAPPASTQSSFRVLERSDKKSVTYGSRDSTVTRPFASPLNALRGKSADDLGLGPNRSVDSSRSRPGWPLSGARGSGGTTNSGSSGYYESSSASARHSSTSTLPSSLDQDHNEEDLFPVKRVQTMGMYQTVTANADEPPPPRSFTTRAARALSFGNKNAKASKDLPQDIPPVPPPHVANGAPLNSARSQSPYRERAMTTSSYASTAVPVKTELTLDGDFGRDDDFSNMFESLKRDHPLPPPPTAGSFHRTVRGTNDSSFLHADSLQESEPMFPPRTLSRNALSSSPKPLKLSREDTESPYSWDARSSNDALVSNSALSSPNTLDGSAPGPAVGNGITQAFLGNSKSGYSRVPERYNSPGPQRTASVDSYSSVMDDGKEKESEYPNRQAHVDDDDRWVRRVELRDPQGSNTVASPESSKATLSTQSTITRPALNTTQATPSGSRPAAVSPNSSTGDSWAAESNTTTPRAGRVDLKGKGRADNSMFDSSPVGPPSRAVRPPAHERTESGTLKKMTKAQFQALQRHEQSSAEQSEEEDLSGDDYDDDDDIQRAKNMAKQRQKQEANMSVYRQQMKKVTGGGPTDLPSSSASTVRPSMERGSSAPPAAGGVGLHFGGIGGTPPTETLKGKDDDGDDDDVPLGILQAHGFPSGSRPPTRQDGLDMSHQRRTSMAGSVVNGGAGQGNLPPFARRLPADPYFGAGLVNQSTRESLAMNSSGASVVGMPTGPMPPQMQQQSPGHPGGLVGIIAGEERAKAARRGSPNPVSGMYNPMGSSPLPSNMGMPRTMSMGNLPPPSMYGAPPVPSMPQMPGMGMGMGMGMGQMGMMPQMPAMDPGQQQMQQFMQMQMQLMQNMLSMQQAQMGQGPQTPQPQMQQPQQQAGDYLGVNFNNMQRPMSIASQQSQLQPQPPNQGRAMTMMNPPPGWNQASQPGAPRPNSAMPLSNGSYAPSVNGLNISGGGPGAGYTPSIAPSERSNIGMPSRYRPVTQNGETSRSQSMTSSLTLQAFQNQPASFQKQQTSPNLPGTPWNAKEVQTPKSTIRIVDKPKGAPKVASRPVDEDEDEGWAEMRKKREDKKKSKWGSKSKTASQSQQEPTLSDLYQGLE</sequence>
<feature type="compositionally biased region" description="Polar residues" evidence="1">
    <location>
        <begin position="1003"/>
        <end position="1040"/>
    </location>
</feature>
<dbReference type="PANTHER" id="PTHR42068:SF1">
    <property type="entry name" value="YALI0B18964P"/>
    <property type="match status" value="1"/>
</dbReference>
<protein>
    <submittedName>
        <fullName evidence="2">Uncharacterized protein</fullName>
    </submittedName>
</protein>
<feature type="compositionally biased region" description="Polar residues" evidence="1">
    <location>
        <begin position="358"/>
        <end position="370"/>
    </location>
</feature>
<feature type="region of interest" description="Disordered" evidence="1">
    <location>
        <begin position="253"/>
        <end position="688"/>
    </location>
</feature>
<feature type="compositionally biased region" description="Polar residues" evidence="1">
    <location>
        <begin position="327"/>
        <end position="347"/>
    </location>
</feature>
<feature type="compositionally biased region" description="Acidic residues" evidence="1">
    <location>
        <begin position="553"/>
        <end position="569"/>
    </location>
</feature>
<feature type="compositionally biased region" description="Polar residues" evidence="1">
    <location>
        <begin position="47"/>
        <end position="56"/>
    </location>
</feature>
<feature type="compositionally biased region" description="Low complexity" evidence="1">
    <location>
        <begin position="104"/>
        <end position="125"/>
    </location>
</feature>
<dbReference type="PANTHER" id="PTHR42068">
    <property type="entry name" value="YALI0B18964P"/>
    <property type="match status" value="1"/>
</dbReference>
<dbReference type="OrthoDB" id="5396252at2759"/>
<reference evidence="2" key="1">
    <citation type="journal article" date="2020" name="Stud. Mycol.">
        <title>101 Dothideomycetes genomes: a test case for predicting lifestyles and emergence of pathogens.</title>
        <authorList>
            <person name="Haridas S."/>
            <person name="Albert R."/>
            <person name="Binder M."/>
            <person name="Bloem J."/>
            <person name="Labutti K."/>
            <person name="Salamov A."/>
            <person name="Andreopoulos B."/>
            <person name="Baker S."/>
            <person name="Barry K."/>
            <person name="Bills G."/>
            <person name="Bluhm B."/>
            <person name="Cannon C."/>
            <person name="Castanera R."/>
            <person name="Culley D."/>
            <person name="Daum C."/>
            <person name="Ezra D."/>
            <person name="Gonzalez J."/>
            <person name="Henrissat B."/>
            <person name="Kuo A."/>
            <person name="Liang C."/>
            <person name="Lipzen A."/>
            <person name="Lutzoni F."/>
            <person name="Magnuson J."/>
            <person name="Mondo S."/>
            <person name="Nolan M."/>
            <person name="Ohm R."/>
            <person name="Pangilinan J."/>
            <person name="Park H.-J."/>
            <person name="Ramirez L."/>
            <person name="Alfaro M."/>
            <person name="Sun H."/>
            <person name="Tritt A."/>
            <person name="Yoshinaga Y."/>
            <person name="Zwiers L.-H."/>
            <person name="Turgeon B."/>
            <person name="Goodwin S."/>
            <person name="Spatafora J."/>
            <person name="Crous P."/>
            <person name="Grigoriev I."/>
        </authorList>
    </citation>
    <scope>NUCLEOTIDE SEQUENCE</scope>
    <source>
        <strain evidence="2">ATCC 36951</strain>
    </source>
</reference>
<accession>A0A6A6CRU1</accession>
<dbReference type="GeneID" id="54565469"/>
<feature type="region of interest" description="Disordered" evidence="1">
    <location>
        <begin position="183"/>
        <end position="226"/>
    </location>
</feature>